<dbReference type="PANTHER" id="PTHR42956">
    <property type="entry name" value="NITROGENASE IRON-MOLYBDENUM COFACTOR BIOSYNTHESIS PROTEIN NIFE"/>
    <property type="match status" value="1"/>
</dbReference>
<keyword evidence="3" id="KW-1185">Reference proteome</keyword>
<dbReference type="SUPFAM" id="SSF53807">
    <property type="entry name" value="Helical backbone' metal receptor"/>
    <property type="match status" value="1"/>
</dbReference>
<dbReference type="Gene3D" id="3.40.50.1980">
    <property type="entry name" value="Nitrogenase molybdenum iron protein domain"/>
    <property type="match status" value="2"/>
</dbReference>
<comment type="caution">
    <text evidence="2">The sequence shown here is derived from an EMBL/GenBank/DDBJ whole genome shotgun (WGS) entry which is preliminary data.</text>
</comment>
<dbReference type="Proteomes" id="UP000031366">
    <property type="component" value="Unassembled WGS sequence"/>
</dbReference>
<dbReference type="AlphaFoldDB" id="A0A0C1QYJ4"/>
<evidence type="ECO:0000259" key="1">
    <source>
        <dbReference type="Pfam" id="PF00148"/>
    </source>
</evidence>
<dbReference type="STRING" id="29341.RSJ17_16105"/>
<dbReference type="PANTHER" id="PTHR42956:SF1">
    <property type="entry name" value="NITROGENASE IRON-MOLYBDENUM COFACTOR BIOSYNTHESIS PROTEIN NIFE"/>
    <property type="match status" value="1"/>
</dbReference>
<sequence length="403" mass="47001">MEELKKDDDLKRIREKSVLKRAIHKDSCNEVIDLALKIPDIHVLVLGPESCLRVLYFRAFRKELLDRFYMLNVTNIDLITNSHMESLKSALESIVLDSNYTSKGIIVYISCSDIVMGTDFTSGIQYIEEKYKVPVKIFQRGPLSKRRMLPKERLSNIFAEILEFHNKSSNDLNKRAVNILGEERISKDSSLYKIINKSGYDKINDFCNLNDFEDFMKFFRSNINIVTHKFGINLAKNLEKKYNIPYCFIPQKYILDDLKINYLKLSEFLAVKDDFENIEKGFKKYLMSIPEDIFHKRLAVGLKDNSLEIAISLLQCGFDVRAVFIENISMEQFEKIKSFENTNEIKIYTNSFLKEKNNNEFKHIEIAIGEYAINKCPNAKPVNYKESYDISFENIKNLIGDLI</sequence>
<dbReference type="InterPro" id="IPR049939">
    <property type="entry name" value="NifE-like"/>
</dbReference>
<dbReference type="InterPro" id="IPR000510">
    <property type="entry name" value="Nase/OxRdtase_comp1"/>
</dbReference>
<evidence type="ECO:0000313" key="3">
    <source>
        <dbReference type="Proteomes" id="UP000031366"/>
    </source>
</evidence>
<dbReference type="Pfam" id="PF00148">
    <property type="entry name" value="Oxidored_nitro"/>
    <property type="match status" value="1"/>
</dbReference>
<evidence type="ECO:0000313" key="2">
    <source>
        <dbReference type="EMBL" id="KIE46112.1"/>
    </source>
</evidence>
<feature type="domain" description="Nitrogenase/oxidoreductase component 1" evidence="1">
    <location>
        <begin position="35"/>
        <end position="370"/>
    </location>
</feature>
<dbReference type="OrthoDB" id="4959at2"/>
<reference evidence="2 3" key="1">
    <citation type="journal article" date="2015" name="Infect. Genet. Evol.">
        <title>Genomic sequences of six botulinum neurotoxin-producing strains representing three clostridial species illustrate the mobility and diversity of botulinum neurotoxin genes.</title>
        <authorList>
            <person name="Smith T.J."/>
            <person name="Hill K.K."/>
            <person name="Xie G."/>
            <person name="Foley B.T."/>
            <person name="Williamson C.H."/>
            <person name="Foster J.T."/>
            <person name="Johnson S.L."/>
            <person name="Chertkov O."/>
            <person name="Teshima H."/>
            <person name="Gibbons H.S."/>
            <person name="Johnsky L.A."/>
            <person name="Karavis M.A."/>
            <person name="Smith L.A."/>
        </authorList>
    </citation>
    <scope>NUCLEOTIDE SEQUENCE [LARGE SCALE GENOMIC DNA]</scope>
    <source>
        <strain evidence="2 3">CDC 2741</strain>
    </source>
</reference>
<name>A0A0C1QYJ4_9CLOT</name>
<gene>
    <name evidence="2" type="ORF">U732_1881</name>
</gene>
<protein>
    <submittedName>
        <fullName evidence="2">Nitrogenase component 1 type Oxidoreductase family protein</fullName>
    </submittedName>
</protein>
<dbReference type="RefSeq" id="WP_039633803.1">
    <property type="nucleotide sequence ID" value="NZ_AYSO01000017.1"/>
</dbReference>
<accession>A0A0C1QYJ4</accession>
<organism evidence="2 3">
    <name type="scientific">Clostridium argentinense CDC 2741</name>
    <dbReference type="NCBI Taxonomy" id="1418104"/>
    <lineage>
        <taxon>Bacteria</taxon>
        <taxon>Bacillati</taxon>
        <taxon>Bacillota</taxon>
        <taxon>Clostridia</taxon>
        <taxon>Eubacteriales</taxon>
        <taxon>Clostridiaceae</taxon>
        <taxon>Clostridium</taxon>
    </lineage>
</organism>
<dbReference type="EMBL" id="AYSO01000017">
    <property type="protein sequence ID" value="KIE46112.1"/>
    <property type="molecule type" value="Genomic_DNA"/>
</dbReference>
<dbReference type="GO" id="GO:0016491">
    <property type="term" value="F:oxidoreductase activity"/>
    <property type="evidence" value="ECO:0007669"/>
    <property type="project" value="InterPro"/>
</dbReference>
<proteinExistence type="predicted"/>